<organism evidence="1">
    <name type="scientific">Anguilla anguilla</name>
    <name type="common">European freshwater eel</name>
    <name type="synonym">Muraena anguilla</name>
    <dbReference type="NCBI Taxonomy" id="7936"/>
    <lineage>
        <taxon>Eukaryota</taxon>
        <taxon>Metazoa</taxon>
        <taxon>Chordata</taxon>
        <taxon>Craniata</taxon>
        <taxon>Vertebrata</taxon>
        <taxon>Euteleostomi</taxon>
        <taxon>Actinopterygii</taxon>
        <taxon>Neopterygii</taxon>
        <taxon>Teleostei</taxon>
        <taxon>Anguilliformes</taxon>
        <taxon>Anguillidae</taxon>
        <taxon>Anguilla</taxon>
    </lineage>
</organism>
<reference evidence="1" key="2">
    <citation type="journal article" date="2015" name="Fish Shellfish Immunol.">
        <title>Early steps in the European eel (Anguilla anguilla)-Vibrio vulnificus interaction in the gills: Role of the RtxA13 toxin.</title>
        <authorList>
            <person name="Callol A."/>
            <person name="Pajuelo D."/>
            <person name="Ebbesson L."/>
            <person name="Teles M."/>
            <person name="MacKenzie S."/>
            <person name="Amaro C."/>
        </authorList>
    </citation>
    <scope>NUCLEOTIDE SEQUENCE</scope>
</reference>
<protein>
    <submittedName>
        <fullName evidence="1">Uncharacterized protein</fullName>
    </submittedName>
</protein>
<dbReference type="AlphaFoldDB" id="A0A0E9T950"/>
<name>A0A0E9T950_ANGAN</name>
<reference evidence="1" key="1">
    <citation type="submission" date="2014-11" db="EMBL/GenBank/DDBJ databases">
        <authorList>
            <person name="Amaro Gonzalez C."/>
        </authorList>
    </citation>
    <scope>NUCLEOTIDE SEQUENCE</scope>
</reference>
<evidence type="ECO:0000313" key="1">
    <source>
        <dbReference type="EMBL" id="JAH50176.1"/>
    </source>
</evidence>
<proteinExistence type="predicted"/>
<sequence length="43" mass="4979">MSAYTTYTIVNINLCVYIKAINGYKQRDLEKNKAEKGYQIDGF</sequence>
<accession>A0A0E9T950</accession>
<dbReference type="EMBL" id="GBXM01058401">
    <property type="protein sequence ID" value="JAH50176.1"/>
    <property type="molecule type" value="Transcribed_RNA"/>
</dbReference>